<protein>
    <recommendedName>
        <fullName evidence="10 13">tRNA-2-methylthio-N(6)-dimethylallyladenosine synthase</fullName>
        <ecNumber evidence="9 13">2.8.4.3</ecNumber>
    </recommendedName>
    <alternativeName>
        <fullName evidence="12 13">(Dimethylallyl)adenosine tRNA methylthiotransferase MiaB</fullName>
    </alternativeName>
    <alternativeName>
        <fullName evidence="11 13">tRNA-i(6)A37 methylthiotransferase</fullName>
    </alternativeName>
</protein>
<dbReference type="GO" id="GO:0035597">
    <property type="term" value="F:tRNA-2-methylthio-N(6)-dimethylallyladenosine(37) synthase activity"/>
    <property type="evidence" value="ECO:0007669"/>
    <property type="project" value="UniProtKB-EC"/>
</dbReference>
<feature type="binding site" evidence="13">
    <location>
        <position position="156"/>
    </location>
    <ligand>
        <name>[4Fe-4S] cluster</name>
        <dbReference type="ChEBI" id="CHEBI:49883"/>
        <label>2</label>
        <note>4Fe-4S-S-AdoMet</note>
    </ligand>
</feature>
<evidence type="ECO:0000313" key="16">
    <source>
        <dbReference type="EMBL" id="HJA79132.1"/>
    </source>
</evidence>
<dbReference type="Gene3D" id="3.40.50.12160">
    <property type="entry name" value="Methylthiotransferase, N-terminal domain"/>
    <property type="match status" value="1"/>
</dbReference>
<dbReference type="InterPro" id="IPR006463">
    <property type="entry name" value="MiaB_methiolase"/>
</dbReference>
<dbReference type="PROSITE" id="PS51918">
    <property type="entry name" value="RADICAL_SAM"/>
    <property type="match status" value="1"/>
</dbReference>
<evidence type="ECO:0000256" key="12">
    <source>
        <dbReference type="ARBA" id="ARBA00081141"/>
    </source>
</evidence>
<keyword evidence="5 13" id="KW-0949">S-adenosyl-L-methionine</keyword>
<sequence>MQERSFHIITFGCQMNVHDSQWLGRALTARGFAPAPLEEAQVVLVNTCSVREKPELKVMSTLGRIRQATGNSPRVLVGVTGCVAQQLGDALFRQRQVRLVAGSDGISGAPAAIERLLADPALRLSLLDFTAHYEEREAGSPLPRAATGHVNIMQGCDNFCAYCIVPFTRGRQKSRATAAVLDDCRALLAAGTRDITLLGQNVNAFGRDASGDGTAFHELLRRVDALPGLARLHYVTPHPKDMDAEDVAAFGELEHLCPRLHLPLQAGSDAVLKRMGRKYDAARFLDLVARLRAARPDVALSTDLIVGFPGESEDDFQATLDMMRECDFMASFSFCYSDRPGTRASRFLDKIPPEVQQDRLVRLQALQDELGTRWLAARVGQEAEILLEGRSPRDAAPDGSGESWQGRDIYGALVHVNLPPGDHLGRTVCVRIAHAHRHSLVGSLPGNAE</sequence>
<feature type="binding site" evidence="13">
    <location>
        <position position="163"/>
    </location>
    <ligand>
        <name>[4Fe-4S] cluster</name>
        <dbReference type="ChEBI" id="CHEBI:49883"/>
        <label>2</label>
        <note>4Fe-4S-S-AdoMet</note>
    </ligand>
</feature>
<feature type="domain" description="Radical SAM core" evidence="15">
    <location>
        <begin position="142"/>
        <end position="373"/>
    </location>
</feature>
<comment type="subcellular location">
    <subcellularLocation>
        <location evidence="13">Cytoplasm</location>
    </subcellularLocation>
</comment>
<dbReference type="InterPro" id="IPR006638">
    <property type="entry name" value="Elp3/MiaA/NifB-like_rSAM"/>
</dbReference>
<dbReference type="SFLD" id="SFLDF00273">
    <property type="entry name" value="(dimethylallyl)adenosine_tRNA"/>
    <property type="match status" value="1"/>
</dbReference>
<dbReference type="GO" id="GO:0005829">
    <property type="term" value="C:cytosol"/>
    <property type="evidence" value="ECO:0007669"/>
    <property type="project" value="TreeGrafter"/>
</dbReference>
<feature type="binding site" evidence="13">
    <location>
        <position position="82"/>
    </location>
    <ligand>
        <name>[4Fe-4S] cluster</name>
        <dbReference type="ChEBI" id="CHEBI:49883"/>
        <label>1</label>
    </ligand>
</feature>
<feature type="domain" description="MTTase N-terminal" evidence="14">
    <location>
        <begin position="4"/>
        <end position="118"/>
    </location>
</feature>
<reference evidence="16" key="1">
    <citation type="journal article" date="2021" name="PeerJ">
        <title>Extensive microbial diversity within the chicken gut microbiome revealed by metagenomics and culture.</title>
        <authorList>
            <person name="Gilroy R."/>
            <person name="Ravi A."/>
            <person name="Getino M."/>
            <person name="Pursley I."/>
            <person name="Horton D.L."/>
            <person name="Alikhan N.F."/>
            <person name="Baker D."/>
            <person name="Gharbi K."/>
            <person name="Hall N."/>
            <person name="Watson M."/>
            <person name="Adriaenssens E.M."/>
            <person name="Foster-Nyarko E."/>
            <person name="Jarju S."/>
            <person name="Secka A."/>
            <person name="Antonio M."/>
            <person name="Oren A."/>
            <person name="Chaudhuri R.R."/>
            <person name="La Ragione R."/>
            <person name="Hildebrand F."/>
            <person name="Pallen M.J."/>
        </authorList>
    </citation>
    <scope>NUCLEOTIDE SEQUENCE</scope>
    <source>
        <strain evidence="16">5032</strain>
    </source>
</reference>
<dbReference type="CDD" id="cd01335">
    <property type="entry name" value="Radical_SAM"/>
    <property type="match status" value="1"/>
</dbReference>
<dbReference type="PROSITE" id="PS01278">
    <property type="entry name" value="MTTASE_RADICAL"/>
    <property type="match status" value="1"/>
</dbReference>
<feature type="binding site" evidence="13">
    <location>
        <position position="160"/>
    </location>
    <ligand>
        <name>[4Fe-4S] cluster</name>
        <dbReference type="ChEBI" id="CHEBI:49883"/>
        <label>2</label>
        <note>4Fe-4S-S-AdoMet</note>
    </ligand>
</feature>
<proteinExistence type="inferred from homology"/>
<gene>
    <name evidence="13 16" type="primary">miaB</name>
    <name evidence="16" type="ORF">H9784_06115</name>
</gene>
<evidence type="ECO:0000259" key="15">
    <source>
        <dbReference type="PROSITE" id="PS51918"/>
    </source>
</evidence>
<dbReference type="HAMAP" id="MF_01864">
    <property type="entry name" value="tRNA_metthiotr_MiaB"/>
    <property type="match status" value="1"/>
</dbReference>
<keyword evidence="13" id="KW-0819">tRNA processing</keyword>
<evidence type="ECO:0000256" key="3">
    <source>
        <dbReference type="ARBA" id="ARBA00022490"/>
    </source>
</evidence>
<dbReference type="InterPro" id="IPR058240">
    <property type="entry name" value="rSAM_sf"/>
</dbReference>
<dbReference type="InterPro" id="IPR023404">
    <property type="entry name" value="rSAM_horseshoe"/>
</dbReference>
<dbReference type="GO" id="GO:0051539">
    <property type="term" value="F:4 iron, 4 sulfur cluster binding"/>
    <property type="evidence" value="ECO:0007669"/>
    <property type="project" value="UniProtKB-UniRule"/>
</dbReference>
<comment type="similarity">
    <text evidence="13">Belongs to the methylthiotransferase family. MiaB subfamily.</text>
</comment>
<dbReference type="EC" id="2.8.4.3" evidence="9 13"/>
<keyword evidence="2 13" id="KW-0004">4Fe-4S</keyword>
<evidence type="ECO:0000256" key="7">
    <source>
        <dbReference type="ARBA" id="ARBA00023004"/>
    </source>
</evidence>
<dbReference type="Gene3D" id="3.80.30.20">
    <property type="entry name" value="tm_1862 like domain"/>
    <property type="match status" value="1"/>
</dbReference>
<dbReference type="NCBIfam" id="TIGR01574">
    <property type="entry name" value="miaB-methiolase"/>
    <property type="match status" value="1"/>
</dbReference>
<comment type="function">
    <text evidence="1 13">Catalyzes the methylthiolation of N6-(dimethylallyl)adenosine (i(6)A), leading to the formation of 2-methylthio-N6-(dimethylallyl)adenosine (ms(2)i(6)A) at position 37 in tRNAs that read codons beginning with uridine.</text>
</comment>
<evidence type="ECO:0000256" key="11">
    <source>
        <dbReference type="ARBA" id="ARBA00080698"/>
    </source>
</evidence>
<dbReference type="PANTHER" id="PTHR43020">
    <property type="entry name" value="CDK5 REGULATORY SUBUNIT-ASSOCIATED PROTEIN 1"/>
    <property type="match status" value="1"/>
</dbReference>
<dbReference type="InterPro" id="IPR005839">
    <property type="entry name" value="Methylthiotransferase"/>
</dbReference>
<name>A0A9D2HMX2_9BACT</name>
<dbReference type="InterPro" id="IPR013848">
    <property type="entry name" value="Methylthiotransferase_N"/>
</dbReference>
<evidence type="ECO:0000256" key="1">
    <source>
        <dbReference type="ARBA" id="ARBA00003234"/>
    </source>
</evidence>
<evidence type="ECO:0000256" key="6">
    <source>
        <dbReference type="ARBA" id="ARBA00022723"/>
    </source>
</evidence>
<feature type="binding site" evidence="13">
    <location>
        <position position="48"/>
    </location>
    <ligand>
        <name>[4Fe-4S] cluster</name>
        <dbReference type="ChEBI" id="CHEBI:49883"/>
        <label>1</label>
    </ligand>
</feature>
<keyword evidence="3 13" id="KW-0963">Cytoplasm</keyword>
<comment type="subunit">
    <text evidence="13">Monomer.</text>
</comment>
<evidence type="ECO:0000256" key="10">
    <source>
        <dbReference type="ARBA" id="ARBA00068570"/>
    </source>
</evidence>
<dbReference type="AlphaFoldDB" id="A0A9D2HMX2"/>
<dbReference type="SFLD" id="SFLDG01061">
    <property type="entry name" value="methylthiotransferase"/>
    <property type="match status" value="1"/>
</dbReference>
<reference evidence="16" key="2">
    <citation type="submission" date="2021-04" db="EMBL/GenBank/DDBJ databases">
        <authorList>
            <person name="Gilroy R."/>
        </authorList>
    </citation>
    <scope>NUCLEOTIDE SEQUENCE</scope>
    <source>
        <strain evidence="16">5032</strain>
    </source>
</reference>
<dbReference type="Proteomes" id="UP000823821">
    <property type="component" value="Unassembled WGS sequence"/>
</dbReference>
<evidence type="ECO:0000259" key="14">
    <source>
        <dbReference type="PROSITE" id="PS51449"/>
    </source>
</evidence>
<dbReference type="Pfam" id="PF00919">
    <property type="entry name" value="UPF0004"/>
    <property type="match status" value="1"/>
</dbReference>
<dbReference type="NCBIfam" id="TIGR00089">
    <property type="entry name" value="MiaB/RimO family radical SAM methylthiotransferase"/>
    <property type="match status" value="1"/>
</dbReference>
<dbReference type="PROSITE" id="PS51449">
    <property type="entry name" value="MTTASE_N"/>
    <property type="match status" value="1"/>
</dbReference>
<evidence type="ECO:0000313" key="17">
    <source>
        <dbReference type="Proteomes" id="UP000823821"/>
    </source>
</evidence>
<dbReference type="SFLD" id="SFLDG01082">
    <property type="entry name" value="B12-binding_domain_containing"/>
    <property type="match status" value="1"/>
</dbReference>
<dbReference type="InterPro" id="IPR007197">
    <property type="entry name" value="rSAM"/>
</dbReference>
<evidence type="ECO:0000256" key="13">
    <source>
        <dbReference type="HAMAP-Rule" id="MF_01864"/>
    </source>
</evidence>
<evidence type="ECO:0000256" key="9">
    <source>
        <dbReference type="ARBA" id="ARBA00033765"/>
    </source>
</evidence>
<dbReference type="GO" id="GO:0046872">
    <property type="term" value="F:metal ion binding"/>
    <property type="evidence" value="ECO:0007669"/>
    <property type="project" value="UniProtKB-KW"/>
</dbReference>
<dbReference type="SUPFAM" id="SSF102114">
    <property type="entry name" value="Radical SAM enzymes"/>
    <property type="match status" value="1"/>
</dbReference>
<organism evidence="16 17">
    <name type="scientific">Candidatus Desulfovibrio intestinavium</name>
    <dbReference type="NCBI Taxonomy" id="2838534"/>
    <lineage>
        <taxon>Bacteria</taxon>
        <taxon>Pseudomonadati</taxon>
        <taxon>Thermodesulfobacteriota</taxon>
        <taxon>Desulfovibrionia</taxon>
        <taxon>Desulfovibrionales</taxon>
        <taxon>Desulfovibrionaceae</taxon>
        <taxon>Desulfovibrio</taxon>
    </lineage>
</organism>
<dbReference type="InterPro" id="IPR038135">
    <property type="entry name" value="Methylthiotransferase_N_sf"/>
</dbReference>
<comment type="caution">
    <text evidence="16">The sequence shown here is derived from an EMBL/GenBank/DDBJ whole genome shotgun (WGS) entry which is preliminary data.</text>
</comment>
<accession>A0A9D2HMX2</accession>
<keyword evidence="8 13" id="KW-0411">Iron-sulfur</keyword>
<keyword evidence="4 13" id="KW-0808">Transferase</keyword>
<dbReference type="SMART" id="SM00729">
    <property type="entry name" value="Elp3"/>
    <property type="match status" value="1"/>
</dbReference>
<evidence type="ECO:0000256" key="5">
    <source>
        <dbReference type="ARBA" id="ARBA00022691"/>
    </source>
</evidence>
<comment type="catalytic activity">
    <reaction evidence="13">
        <text>N(6)-dimethylallyladenosine(37) in tRNA + (sulfur carrier)-SH + AH2 + 2 S-adenosyl-L-methionine = 2-methylsulfanyl-N(6)-dimethylallyladenosine(37) in tRNA + (sulfur carrier)-H + 5'-deoxyadenosine + L-methionine + A + S-adenosyl-L-homocysteine + 2 H(+)</text>
        <dbReference type="Rhea" id="RHEA:37067"/>
        <dbReference type="Rhea" id="RHEA-COMP:10375"/>
        <dbReference type="Rhea" id="RHEA-COMP:10376"/>
        <dbReference type="Rhea" id="RHEA-COMP:14737"/>
        <dbReference type="Rhea" id="RHEA-COMP:14739"/>
        <dbReference type="ChEBI" id="CHEBI:13193"/>
        <dbReference type="ChEBI" id="CHEBI:15378"/>
        <dbReference type="ChEBI" id="CHEBI:17319"/>
        <dbReference type="ChEBI" id="CHEBI:17499"/>
        <dbReference type="ChEBI" id="CHEBI:29917"/>
        <dbReference type="ChEBI" id="CHEBI:57844"/>
        <dbReference type="ChEBI" id="CHEBI:57856"/>
        <dbReference type="ChEBI" id="CHEBI:59789"/>
        <dbReference type="ChEBI" id="CHEBI:64428"/>
        <dbReference type="ChEBI" id="CHEBI:74415"/>
        <dbReference type="ChEBI" id="CHEBI:74417"/>
        <dbReference type="EC" id="2.8.4.3"/>
    </reaction>
</comment>
<keyword evidence="7 13" id="KW-0408">Iron</keyword>
<comment type="cofactor">
    <cofactor evidence="13">
        <name>[4Fe-4S] cluster</name>
        <dbReference type="ChEBI" id="CHEBI:49883"/>
    </cofactor>
    <text evidence="13">Binds 2 [4Fe-4S] clusters. One cluster is coordinated with 3 cysteines and an exchangeable S-adenosyl-L-methionine.</text>
</comment>
<evidence type="ECO:0000256" key="4">
    <source>
        <dbReference type="ARBA" id="ARBA00022679"/>
    </source>
</evidence>
<keyword evidence="6 13" id="KW-0479">Metal-binding</keyword>
<dbReference type="EMBL" id="DWZD01000039">
    <property type="protein sequence ID" value="HJA79132.1"/>
    <property type="molecule type" value="Genomic_DNA"/>
</dbReference>
<evidence type="ECO:0000256" key="2">
    <source>
        <dbReference type="ARBA" id="ARBA00022485"/>
    </source>
</evidence>
<dbReference type="FunFam" id="3.40.50.12160:FF:000003">
    <property type="entry name" value="CDK5 regulatory subunit-associated protein 1"/>
    <property type="match status" value="1"/>
</dbReference>
<feature type="binding site" evidence="13">
    <location>
        <position position="13"/>
    </location>
    <ligand>
        <name>[4Fe-4S] cluster</name>
        <dbReference type="ChEBI" id="CHEBI:49883"/>
        <label>1</label>
    </ligand>
</feature>
<dbReference type="PANTHER" id="PTHR43020:SF2">
    <property type="entry name" value="MITOCHONDRIAL TRNA METHYLTHIOTRANSFERASE CDK5RAP1"/>
    <property type="match status" value="1"/>
</dbReference>
<dbReference type="InterPro" id="IPR020612">
    <property type="entry name" value="Methylthiotransferase_CS"/>
</dbReference>
<evidence type="ECO:0000256" key="8">
    <source>
        <dbReference type="ARBA" id="ARBA00023014"/>
    </source>
</evidence>
<dbReference type="SFLD" id="SFLDS00029">
    <property type="entry name" value="Radical_SAM"/>
    <property type="match status" value="1"/>
</dbReference>
<dbReference type="Pfam" id="PF04055">
    <property type="entry name" value="Radical_SAM"/>
    <property type="match status" value="1"/>
</dbReference>
<dbReference type="FunFam" id="3.80.30.20:FF:000001">
    <property type="entry name" value="tRNA-2-methylthio-N(6)-dimethylallyladenosine synthase 2"/>
    <property type="match status" value="1"/>
</dbReference>